<organism evidence="8 9">
    <name type="scientific">Edaphobacter modestus</name>
    <dbReference type="NCBI Taxonomy" id="388466"/>
    <lineage>
        <taxon>Bacteria</taxon>
        <taxon>Pseudomonadati</taxon>
        <taxon>Acidobacteriota</taxon>
        <taxon>Terriglobia</taxon>
        <taxon>Terriglobales</taxon>
        <taxon>Acidobacteriaceae</taxon>
        <taxon>Edaphobacter</taxon>
    </lineage>
</organism>
<proteinExistence type="inferred from homology"/>
<accession>A0A4Q7YU54</accession>
<evidence type="ECO:0000313" key="9">
    <source>
        <dbReference type="Proteomes" id="UP000292958"/>
    </source>
</evidence>
<evidence type="ECO:0000256" key="4">
    <source>
        <dbReference type="ARBA" id="ARBA00022692"/>
    </source>
</evidence>
<keyword evidence="6 7" id="KW-0472">Membrane</keyword>
<protein>
    <recommendedName>
        <fullName evidence="7">UPF0056 membrane protein</fullName>
    </recommendedName>
</protein>
<feature type="transmembrane region" description="Helical" evidence="7">
    <location>
        <begin position="123"/>
        <end position="145"/>
    </location>
</feature>
<comment type="similarity">
    <text evidence="2 7">Belongs to the UPF0056 (MarC) family.</text>
</comment>
<dbReference type="RefSeq" id="WP_130419245.1">
    <property type="nucleotide sequence ID" value="NZ_SHKW01000001.1"/>
</dbReference>
<dbReference type="GO" id="GO:0005886">
    <property type="term" value="C:plasma membrane"/>
    <property type="evidence" value="ECO:0007669"/>
    <property type="project" value="UniProtKB-SubCell"/>
</dbReference>
<dbReference type="PANTHER" id="PTHR33508:SF1">
    <property type="entry name" value="UPF0056 MEMBRANE PROTEIN YHCE"/>
    <property type="match status" value="1"/>
</dbReference>
<evidence type="ECO:0000256" key="6">
    <source>
        <dbReference type="ARBA" id="ARBA00023136"/>
    </source>
</evidence>
<feature type="transmembrane region" description="Helical" evidence="7">
    <location>
        <begin position="75"/>
        <end position="92"/>
    </location>
</feature>
<dbReference type="OrthoDB" id="21094at2"/>
<keyword evidence="4 7" id="KW-0812">Transmembrane</keyword>
<keyword evidence="5 7" id="KW-1133">Transmembrane helix</keyword>
<sequence length="228" mass="24168">MGIVWTHFAIGFSALLPLVNPLGSALVFLGLVGIQPAVVYKSLARQIAINMALFLAVIELVGSYLLSFFGISMPIVQLAGGVVVAAIGWGVLNQSDVESSSKNADAQAGAKEMTRENFESKAFYPLTFPVTAGPGCLVVMLTLSAHTMESLNLTETVLARVGLMLAVVLLSALVYVCYAYAPQITRAISPSTVHGILRVIAFILLCIGVQIAWNGLEALIKPLIQQHG</sequence>
<feature type="transmembrane region" description="Helical" evidence="7">
    <location>
        <begin position="22"/>
        <end position="40"/>
    </location>
</feature>
<evidence type="ECO:0000256" key="5">
    <source>
        <dbReference type="ARBA" id="ARBA00022989"/>
    </source>
</evidence>
<keyword evidence="9" id="KW-1185">Reference proteome</keyword>
<dbReference type="AlphaFoldDB" id="A0A4Q7YU54"/>
<gene>
    <name evidence="8" type="ORF">BDD14_2818</name>
</gene>
<dbReference type="InterPro" id="IPR002771">
    <property type="entry name" value="Multi_antbiot-R_MarC"/>
</dbReference>
<feature type="transmembrane region" description="Helical" evidence="7">
    <location>
        <begin position="47"/>
        <end position="69"/>
    </location>
</feature>
<name>A0A4Q7YU54_9BACT</name>
<dbReference type="PANTHER" id="PTHR33508">
    <property type="entry name" value="UPF0056 MEMBRANE PROTEIN YHCE"/>
    <property type="match status" value="1"/>
</dbReference>
<dbReference type="EMBL" id="SHKW01000001">
    <property type="protein sequence ID" value="RZU41307.1"/>
    <property type="molecule type" value="Genomic_DNA"/>
</dbReference>
<dbReference type="Proteomes" id="UP000292958">
    <property type="component" value="Unassembled WGS sequence"/>
</dbReference>
<evidence type="ECO:0000256" key="7">
    <source>
        <dbReference type="RuleBase" id="RU362048"/>
    </source>
</evidence>
<evidence type="ECO:0000256" key="3">
    <source>
        <dbReference type="ARBA" id="ARBA00022475"/>
    </source>
</evidence>
<comment type="subcellular location">
    <subcellularLocation>
        <location evidence="1 7">Cell membrane</location>
        <topology evidence="1 7">Multi-pass membrane protein</topology>
    </subcellularLocation>
</comment>
<evidence type="ECO:0000256" key="1">
    <source>
        <dbReference type="ARBA" id="ARBA00004651"/>
    </source>
</evidence>
<reference evidence="8 9" key="1">
    <citation type="submission" date="2019-02" db="EMBL/GenBank/DDBJ databases">
        <title>Genomic Encyclopedia of Archaeal and Bacterial Type Strains, Phase II (KMG-II): from individual species to whole genera.</title>
        <authorList>
            <person name="Goeker M."/>
        </authorList>
    </citation>
    <scope>NUCLEOTIDE SEQUENCE [LARGE SCALE GENOMIC DNA]</scope>
    <source>
        <strain evidence="8 9">DSM 18101</strain>
    </source>
</reference>
<comment type="caution">
    <text evidence="8">The sequence shown here is derived from an EMBL/GenBank/DDBJ whole genome shotgun (WGS) entry which is preliminary data.</text>
</comment>
<keyword evidence="3" id="KW-1003">Cell membrane</keyword>
<dbReference type="Pfam" id="PF01914">
    <property type="entry name" value="MarC"/>
    <property type="match status" value="1"/>
</dbReference>
<feature type="transmembrane region" description="Helical" evidence="7">
    <location>
        <begin position="157"/>
        <end position="181"/>
    </location>
</feature>
<evidence type="ECO:0000256" key="2">
    <source>
        <dbReference type="ARBA" id="ARBA00009784"/>
    </source>
</evidence>
<feature type="transmembrane region" description="Helical" evidence="7">
    <location>
        <begin position="193"/>
        <end position="213"/>
    </location>
</feature>
<evidence type="ECO:0000313" key="8">
    <source>
        <dbReference type="EMBL" id="RZU41307.1"/>
    </source>
</evidence>